<evidence type="ECO:0000256" key="7">
    <source>
        <dbReference type="ARBA" id="ARBA00023136"/>
    </source>
</evidence>
<dbReference type="Pfam" id="PF13953">
    <property type="entry name" value="PapC_C"/>
    <property type="match status" value="1"/>
</dbReference>
<dbReference type="EMBL" id="MCYL01000025">
    <property type="protein sequence ID" value="PML54448.1"/>
    <property type="molecule type" value="Genomic_DNA"/>
</dbReference>
<dbReference type="InterPro" id="IPR025885">
    <property type="entry name" value="PapC_N"/>
</dbReference>
<dbReference type="GO" id="GO:0009297">
    <property type="term" value="P:pilus assembly"/>
    <property type="evidence" value="ECO:0007669"/>
    <property type="project" value="InterPro"/>
</dbReference>
<dbReference type="AlphaFoldDB" id="A0A2N7ICN5"/>
<dbReference type="Pfam" id="PF13954">
    <property type="entry name" value="PapC_N"/>
    <property type="match status" value="1"/>
</dbReference>
<dbReference type="Gene3D" id="2.60.40.2070">
    <property type="match status" value="1"/>
</dbReference>
<feature type="domain" description="PapC-like C-terminal" evidence="9">
    <location>
        <begin position="766"/>
        <end position="823"/>
    </location>
</feature>
<evidence type="ECO:0000256" key="4">
    <source>
        <dbReference type="ARBA" id="ARBA00022452"/>
    </source>
</evidence>
<evidence type="ECO:0000259" key="10">
    <source>
        <dbReference type="Pfam" id="PF13954"/>
    </source>
</evidence>
<evidence type="ECO:0000256" key="2">
    <source>
        <dbReference type="ARBA" id="ARBA00008064"/>
    </source>
</evidence>
<comment type="similarity">
    <text evidence="2">Belongs to the fimbrial export usher family.</text>
</comment>
<comment type="subcellular location">
    <subcellularLocation>
        <location evidence="1">Cell outer membrane</location>
        <topology evidence="1">Multi-pass membrane protein</topology>
    </subcellularLocation>
</comment>
<reference evidence="12" key="1">
    <citation type="submission" date="2016-07" db="EMBL/GenBank/DDBJ databases">
        <title>Nontailed viruses are major unrecognized killers of bacteria in the ocean.</title>
        <authorList>
            <person name="Kauffman K."/>
            <person name="Hussain F."/>
            <person name="Yang J."/>
            <person name="Arevalo P."/>
            <person name="Brown J."/>
            <person name="Cutler M."/>
            <person name="Kelly L."/>
            <person name="Polz M.F."/>
        </authorList>
    </citation>
    <scope>NUCLEOTIDE SEQUENCE [LARGE SCALE GENOMIC DNA]</scope>
    <source>
        <strain evidence="12">10N.261.51.B8</strain>
    </source>
</reference>
<evidence type="ECO:0000256" key="3">
    <source>
        <dbReference type="ARBA" id="ARBA00022448"/>
    </source>
</evidence>
<dbReference type="InterPro" id="IPR025949">
    <property type="entry name" value="PapC-like_C"/>
</dbReference>
<dbReference type="GO" id="GO:0009279">
    <property type="term" value="C:cell outer membrane"/>
    <property type="evidence" value="ECO:0007669"/>
    <property type="project" value="UniProtKB-SubCell"/>
</dbReference>
<evidence type="ECO:0000256" key="6">
    <source>
        <dbReference type="ARBA" id="ARBA00022729"/>
    </source>
</evidence>
<evidence type="ECO:0000256" key="5">
    <source>
        <dbReference type="ARBA" id="ARBA00022692"/>
    </source>
</evidence>
<dbReference type="PANTHER" id="PTHR30451">
    <property type="entry name" value="OUTER MEMBRANE USHER PROTEIN"/>
    <property type="match status" value="1"/>
</dbReference>
<dbReference type="InterPro" id="IPR043142">
    <property type="entry name" value="PapC-like_C_sf"/>
</dbReference>
<evidence type="ECO:0008006" key="13">
    <source>
        <dbReference type="Google" id="ProtNLM"/>
    </source>
</evidence>
<dbReference type="InterPro" id="IPR042186">
    <property type="entry name" value="FimD_plug_dom"/>
</dbReference>
<keyword evidence="3" id="KW-0813">Transport</keyword>
<gene>
    <name evidence="11" type="ORF">BCT74_23780</name>
</gene>
<evidence type="ECO:0000313" key="11">
    <source>
        <dbReference type="EMBL" id="PML54448.1"/>
    </source>
</evidence>
<evidence type="ECO:0000313" key="12">
    <source>
        <dbReference type="Proteomes" id="UP000235746"/>
    </source>
</evidence>
<keyword evidence="6" id="KW-0732">Signal</keyword>
<evidence type="ECO:0000256" key="8">
    <source>
        <dbReference type="ARBA" id="ARBA00023237"/>
    </source>
</evidence>
<keyword evidence="5" id="KW-0812">Transmembrane</keyword>
<dbReference type="Gene3D" id="3.10.20.410">
    <property type="match status" value="1"/>
</dbReference>
<keyword evidence="8" id="KW-0998">Cell outer membrane</keyword>
<dbReference type="Proteomes" id="UP000235746">
    <property type="component" value="Unassembled WGS sequence"/>
</dbReference>
<dbReference type="RefSeq" id="WP_017111665.1">
    <property type="nucleotide sequence ID" value="NZ_MCYL01000025.1"/>
</dbReference>
<evidence type="ECO:0000256" key="1">
    <source>
        <dbReference type="ARBA" id="ARBA00004571"/>
    </source>
</evidence>
<organism evidence="11 12">
    <name type="scientific">Vibrio lentus</name>
    <dbReference type="NCBI Taxonomy" id="136468"/>
    <lineage>
        <taxon>Bacteria</taxon>
        <taxon>Pseudomonadati</taxon>
        <taxon>Pseudomonadota</taxon>
        <taxon>Gammaproteobacteria</taxon>
        <taxon>Vibrionales</taxon>
        <taxon>Vibrionaceae</taxon>
        <taxon>Vibrio</taxon>
    </lineage>
</organism>
<keyword evidence="7" id="KW-0472">Membrane</keyword>
<protein>
    <recommendedName>
        <fullName evidence="13">Fimbrial assembly protein</fullName>
    </recommendedName>
</protein>
<comment type="caution">
    <text evidence="11">The sequence shown here is derived from an EMBL/GenBank/DDBJ whole genome shotgun (WGS) entry which is preliminary data.</text>
</comment>
<dbReference type="PANTHER" id="PTHR30451:SF20">
    <property type="entry name" value="FIMBRIAE USHER"/>
    <property type="match status" value="1"/>
</dbReference>
<dbReference type="Pfam" id="PF00577">
    <property type="entry name" value="Usher"/>
    <property type="match status" value="1"/>
</dbReference>
<dbReference type="InterPro" id="IPR037224">
    <property type="entry name" value="PapC_N_sf"/>
</dbReference>
<feature type="domain" description="PapC N-terminal" evidence="10">
    <location>
        <begin position="43"/>
        <end position="186"/>
    </location>
</feature>
<dbReference type="Gene3D" id="2.60.40.2610">
    <property type="entry name" value="Outer membrane usher protein FimD, plug domain"/>
    <property type="match status" value="1"/>
</dbReference>
<keyword evidence="4" id="KW-1134">Transmembrane beta strand</keyword>
<dbReference type="GO" id="GO:0015473">
    <property type="term" value="F:fimbrial usher porin activity"/>
    <property type="evidence" value="ECO:0007669"/>
    <property type="project" value="InterPro"/>
</dbReference>
<proteinExistence type="inferred from homology"/>
<sequence>MNNINEISLYNLRKRVNTPLAILITQANLAVFGNLALADDEVEFDESFLRIDNVDIERFSQADFIQPGEYMSSLYINERYVINTKVAVSTDEKNTSVVCVTKAMLDYVHFEEATLPESFLSERSQPGDCVDLETYLPGSSIGYDLSESRLNISVPQIYLAREARGATDPKYWDAGVNAAYSSYNITGFNSSSSGHQSINAYLSNGVNVGSWYLRHNGTVNWSSSNGTSTNTVSAYLQRAIPEIKGKAIIGKANSAGQLFDSLPIVGAQLINDPLMLPESQRGYAPQIRGVARTNARVTVAQNDQIIYETTVSPGEFLIDDLYPMGFGGYLDVVIHEADGTEQNLSVPYDSLTQLLRVGSHRYSLVVGQYQNDALLSSPALLEATYEKGLTNSITAYSGVRGNQDYFAVQGGAGIGTVLGAVSIGMTQSKTHLQKGHEDQTGQSFEVKYSKNLVSTGSNFSLGAYRFSTEGYLDYATAMAVRDDIERGQGVDDLLTSKNRFNLTASQQLYDSWGQVYFSGTLENYWNEDDYKNQFQLGYSNNVNSLSWGANISRNEDAQGQIQTSYALNLSLPIGQSYGRTPLNVRANYYSDGEGGGSQQVGVTQSVGERNQASYGIAATRDNANGDVALDANARYVGSAATVSANVSKGDDYNSQGFGLSGTILGHSGGVTLSPSSGTTLGLIEAKGAEGAIVSGHQGAVIDSNGYAVVANLNPYSENNVSISLENASIDVEMEQTSQRVVPYENAIVLLKFNSKLGIPLVINTKFDGDNLPFGAEVTDADGTVVGNVGQGSQIYARVSTYQGQLFVSWGRDDTNQCVVQYEINSNKSNGLKILQAKCQRVVA</sequence>
<name>A0A2N7ICN5_9VIBR</name>
<dbReference type="Gene3D" id="2.60.40.3110">
    <property type="match status" value="1"/>
</dbReference>
<dbReference type="SUPFAM" id="SSF141729">
    <property type="entry name" value="FimD N-terminal domain-like"/>
    <property type="match status" value="1"/>
</dbReference>
<dbReference type="InterPro" id="IPR000015">
    <property type="entry name" value="Fimb_usher"/>
</dbReference>
<accession>A0A2N7ICN5</accession>
<evidence type="ECO:0000259" key="9">
    <source>
        <dbReference type="Pfam" id="PF13953"/>
    </source>
</evidence>